<comment type="caution">
    <text evidence="2">The sequence shown here is derived from an EMBL/GenBank/DDBJ whole genome shotgun (WGS) entry which is preliminary data.</text>
</comment>
<keyword evidence="3" id="KW-1185">Reference proteome</keyword>
<dbReference type="EMBL" id="JAWDGP010003244">
    <property type="protein sequence ID" value="KAK3776165.1"/>
    <property type="molecule type" value="Genomic_DNA"/>
</dbReference>
<proteinExistence type="predicted"/>
<name>A0AAE0ZV72_9GAST</name>
<protein>
    <submittedName>
        <fullName evidence="2">Uncharacterized protein</fullName>
    </submittedName>
</protein>
<feature type="region of interest" description="Disordered" evidence="1">
    <location>
        <begin position="1"/>
        <end position="43"/>
    </location>
</feature>
<dbReference type="Proteomes" id="UP001283361">
    <property type="component" value="Unassembled WGS sequence"/>
</dbReference>
<organism evidence="2 3">
    <name type="scientific">Elysia crispata</name>
    <name type="common">lettuce slug</name>
    <dbReference type="NCBI Taxonomy" id="231223"/>
    <lineage>
        <taxon>Eukaryota</taxon>
        <taxon>Metazoa</taxon>
        <taxon>Spiralia</taxon>
        <taxon>Lophotrochozoa</taxon>
        <taxon>Mollusca</taxon>
        <taxon>Gastropoda</taxon>
        <taxon>Heterobranchia</taxon>
        <taxon>Euthyneura</taxon>
        <taxon>Panpulmonata</taxon>
        <taxon>Sacoglossa</taxon>
        <taxon>Placobranchoidea</taxon>
        <taxon>Plakobranchidae</taxon>
        <taxon>Elysia</taxon>
    </lineage>
</organism>
<evidence type="ECO:0000313" key="2">
    <source>
        <dbReference type="EMBL" id="KAK3776165.1"/>
    </source>
</evidence>
<reference evidence="2" key="1">
    <citation type="journal article" date="2023" name="G3 (Bethesda)">
        <title>A reference genome for the long-term kleptoplast-retaining sea slug Elysia crispata morphotype clarki.</title>
        <authorList>
            <person name="Eastman K.E."/>
            <person name="Pendleton A.L."/>
            <person name="Shaikh M.A."/>
            <person name="Suttiyut T."/>
            <person name="Ogas R."/>
            <person name="Tomko P."/>
            <person name="Gavelis G."/>
            <person name="Widhalm J.R."/>
            <person name="Wisecaver J.H."/>
        </authorList>
    </citation>
    <scope>NUCLEOTIDE SEQUENCE</scope>
    <source>
        <strain evidence="2">ECLA1</strain>
    </source>
</reference>
<evidence type="ECO:0000256" key="1">
    <source>
        <dbReference type="SAM" id="MobiDB-lite"/>
    </source>
</evidence>
<feature type="compositionally biased region" description="Basic and acidic residues" evidence="1">
    <location>
        <begin position="11"/>
        <end position="37"/>
    </location>
</feature>
<sequence length="103" mass="11736">METNICSISRMPEHKTYQPKNNKDIESVHKVGHKRENNPSLRKKVGRRKKVINGNKVLETAIERKSRAKRSIVLITDCVVFGDGADIVNVSNLFENTLDTVYN</sequence>
<dbReference type="AlphaFoldDB" id="A0AAE0ZV72"/>
<accession>A0AAE0ZV72</accession>
<gene>
    <name evidence="2" type="ORF">RRG08_016305</name>
</gene>
<evidence type="ECO:0000313" key="3">
    <source>
        <dbReference type="Proteomes" id="UP001283361"/>
    </source>
</evidence>